<keyword evidence="4" id="KW-0378">Hydrolase</keyword>
<accession>A0A0P1B129</accession>
<evidence type="ECO:0000256" key="4">
    <source>
        <dbReference type="ARBA" id="ARBA00022801"/>
    </source>
</evidence>
<evidence type="ECO:0000313" key="15">
    <source>
        <dbReference type="EMBL" id="CEG47650.1"/>
    </source>
</evidence>
<evidence type="ECO:0000256" key="2">
    <source>
        <dbReference type="ARBA" id="ARBA00005189"/>
    </source>
</evidence>
<feature type="domain" description="Tyrosine specific protein phosphatases" evidence="14">
    <location>
        <begin position="131"/>
        <end position="188"/>
    </location>
</feature>
<comment type="pathway">
    <text evidence="10">Phospholipid metabolism.</text>
</comment>
<organism evidence="15 16">
    <name type="scientific">Plasmopara halstedii</name>
    <name type="common">Downy mildew of sunflower</name>
    <dbReference type="NCBI Taxonomy" id="4781"/>
    <lineage>
        <taxon>Eukaryota</taxon>
        <taxon>Sar</taxon>
        <taxon>Stramenopiles</taxon>
        <taxon>Oomycota</taxon>
        <taxon>Peronosporomycetes</taxon>
        <taxon>Peronosporales</taxon>
        <taxon>Peronosporaceae</taxon>
        <taxon>Plasmopara</taxon>
    </lineage>
</organism>
<comment type="catalytic activity">
    <reaction evidence="11">
        <text>1,2-dioctanoyl-sn-glycero-3-phospho-(1D-myo-inositol-5-phosphate) + H2O = 1,2-dioctanoyl-sn-glycero-3-phospho-(1D-myo-inositol) + phosphate</text>
        <dbReference type="Rhea" id="RHEA:42308"/>
        <dbReference type="ChEBI" id="CHEBI:15377"/>
        <dbReference type="ChEBI" id="CHEBI:43474"/>
        <dbReference type="ChEBI" id="CHEBI:65221"/>
        <dbReference type="ChEBI" id="CHEBI:78911"/>
    </reaction>
    <physiologicalReaction direction="left-to-right" evidence="11">
        <dbReference type="Rhea" id="RHEA:42309"/>
    </physiologicalReaction>
</comment>
<sequence length="230" mass="26740">MTISWLISTLLYAVTSWQMWSLGVIMFYTAFQLHFLPERLARVAARLYFYPTWPLTYLSRRKNYWTLVDSHVFVGAAPMSFMPHVDALVSRGVRAVINLCDEYAGPEKQYRRHHIQQLRLPTVDHSEPSLAALEEAVAFIKSQKQQGVRTYVHCKGGTGRSAAVVLCWLVASREMTPREAQNYLNEKRHVRKFLYLQPNILAFCNKLLMNKRSIKEKNRKFSSHEEAKSM</sequence>
<proteinExistence type="predicted"/>
<comment type="subcellular location">
    <subcellularLocation>
        <location evidence="1">Membrane</location>
    </subcellularLocation>
</comment>
<keyword evidence="16" id="KW-1185">Reference proteome</keyword>
<dbReference type="PANTHER" id="PTHR46274">
    <property type="entry name" value="PHOSPHATIDYLINOSITOL PHOSPHATASE"/>
    <property type="match status" value="1"/>
</dbReference>
<evidence type="ECO:0000256" key="9">
    <source>
        <dbReference type="ARBA" id="ARBA00023264"/>
    </source>
</evidence>
<dbReference type="AlphaFoldDB" id="A0A0P1B129"/>
<evidence type="ECO:0000259" key="13">
    <source>
        <dbReference type="PROSITE" id="PS50054"/>
    </source>
</evidence>
<evidence type="ECO:0000256" key="1">
    <source>
        <dbReference type="ARBA" id="ARBA00004370"/>
    </source>
</evidence>
<dbReference type="InterPro" id="IPR020422">
    <property type="entry name" value="TYR_PHOSPHATASE_DUAL_dom"/>
</dbReference>
<dbReference type="GO" id="GO:0004721">
    <property type="term" value="F:phosphoprotein phosphatase activity"/>
    <property type="evidence" value="ECO:0007669"/>
    <property type="project" value="UniProtKB-KW"/>
</dbReference>
<keyword evidence="6" id="KW-0443">Lipid metabolism</keyword>
<evidence type="ECO:0000256" key="3">
    <source>
        <dbReference type="ARBA" id="ARBA00022516"/>
    </source>
</evidence>
<evidence type="ECO:0000256" key="5">
    <source>
        <dbReference type="ARBA" id="ARBA00022912"/>
    </source>
</evidence>
<dbReference type="Pfam" id="PF00782">
    <property type="entry name" value="DSPc"/>
    <property type="match status" value="1"/>
</dbReference>
<dbReference type="PANTHER" id="PTHR46274:SF6">
    <property type="entry name" value="TYR_PHOSPHATASE_2 DOMAIN-CONTAINING PROTEIN"/>
    <property type="match status" value="1"/>
</dbReference>
<dbReference type="Proteomes" id="UP000054928">
    <property type="component" value="Unassembled WGS sequence"/>
</dbReference>
<dbReference type="PROSITE" id="PS50054">
    <property type="entry name" value="TYR_PHOSPHATASE_DUAL"/>
    <property type="match status" value="1"/>
</dbReference>
<dbReference type="PROSITE" id="PS50056">
    <property type="entry name" value="TYR_PHOSPHATASE_2"/>
    <property type="match status" value="1"/>
</dbReference>
<dbReference type="GeneID" id="36399853"/>
<evidence type="ECO:0000256" key="10">
    <source>
        <dbReference type="ARBA" id="ARBA00025707"/>
    </source>
</evidence>
<keyword evidence="8" id="KW-0594">Phospholipid biosynthesis</keyword>
<dbReference type="STRING" id="4781.A0A0P1B129"/>
<keyword evidence="9" id="KW-1208">Phospholipid metabolism</keyword>
<dbReference type="InterPro" id="IPR016130">
    <property type="entry name" value="Tyr_Pase_AS"/>
</dbReference>
<dbReference type="InterPro" id="IPR000340">
    <property type="entry name" value="Dual-sp_phosphatase_cat-dom"/>
</dbReference>
<dbReference type="EMBL" id="CCYD01002664">
    <property type="protein sequence ID" value="CEG47650.1"/>
    <property type="molecule type" value="Genomic_DNA"/>
</dbReference>
<name>A0A0P1B129_PLAHL</name>
<evidence type="ECO:0000256" key="6">
    <source>
        <dbReference type="ARBA" id="ARBA00023098"/>
    </source>
</evidence>
<keyword evidence="12" id="KW-0812">Transmembrane</keyword>
<dbReference type="PROSITE" id="PS00383">
    <property type="entry name" value="TYR_PHOSPHATASE_1"/>
    <property type="match status" value="1"/>
</dbReference>
<feature type="transmembrane region" description="Helical" evidence="12">
    <location>
        <begin position="17"/>
        <end position="36"/>
    </location>
</feature>
<dbReference type="InterPro" id="IPR029021">
    <property type="entry name" value="Prot-tyrosine_phosphatase-like"/>
</dbReference>
<evidence type="ECO:0000259" key="14">
    <source>
        <dbReference type="PROSITE" id="PS50056"/>
    </source>
</evidence>
<dbReference type="SUPFAM" id="SSF52799">
    <property type="entry name" value="(Phosphotyrosine protein) phosphatases II"/>
    <property type="match status" value="1"/>
</dbReference>
<dbReference type="SMART" id="SM00195">
    <property type="entry name" value="DSPc"/>
    <property type="match status" value="1"/>
</dbReference>
<dbReference type="GO" id="GO:0005737">
    <property type="term" value="C:cytoplasm"/>
    <property type="evidence" value="ECO:0007669"/>
    <property type="project" value="UniProtKB-ARBA"/>
</dbReference>
<reference evidence="16" key="1">
    <citation type="submission" date="2014-09" db="EMBL/GenBank/DDBJ databases">
        <authorList>
            <person name="Sharma Rahul"/>
            <person name="Thines Marco"/>
        </authorList>
    </citation>
    <scope>NUCLEOTIDE SEQUENCE [LARGE SCALE GENOMIC DNA]</scope>
</reference>
<evidence type="ECO:0000256" key="8">
    <source>
        <dbReference type="ARBA" id="ARBA00023209"/>
    </source>
</evidence>
<dbReference type="OMA" id="ICWIAYS"/>
<evidence type="ECO:0000256" key="7">
    <source>
        <dbReference type="ARBA" id="ARBA00023136"/>
    </source>
</evidence>
<keyword evidence="7 12" id="KW-0472">Membrane</keyword>
<dbReference type="RefSeq" id="XP_024584019.1">
    <property type="nucleotide sequence ID" value="XM_024718640.1"/>
</dbReference>
<feature type="domain" description="Tyrosine-protein phosphatase" evidence="13">
    <location>
        <begin position="64"/>
        <end position="216"/>
    </location>
</feature>
<comment type="pathway">
    <text evidence="2">Lipid metabolism.</text>
</comment>
<dbReference type="InterPro" id="IPR000387">
    <property type="entry name" value="Tyr_Pase_dom"/>
</dbReference>
<evidence type="ECO:0000256" key="12">
    <source>
        <dbReference type="SAM" id="Phobius"/>
    </source>
</evidence>
<dbReference type="OrthoDB" id="273181at2759"/>
<dbReference type="Gene3D" id="3.90.190.10">
    <property type="entry name" value="Protein tyrosine phosphatase superfamily"/>
    <property type="match status" value="1"/>
</dbReference>
<keyword evidence="3" id="KW-0444">Lipid biosynthesis</keyword>
<dbReference type="GO" id="GO:0016020">
    <property type="term" value="C:membrane"/>
    <property type="evidence" value="ECO:0007669"/>
    <property type="project" value="UniProtKB-SubCell"/>
</dbReference>
<protein>
    <submittedName>
        <fullName evidence="15">Phosphatidylinositol phosphatase</fullName>
    </submittedName>
</protein>
<evidence type="ECO:0000313" key="16">
    <source>
        <dbReference type="Proteomes" id="UP000054928"/>
    </source>
</evidence>
<dbReference type="FunFam" id="3.90.190.10:FF:000060">
    <property type="entry name" value="Phosphatidylglycerophosphatase and protein-tyrosine phosphatase 1"/>
    <property type="match status" value="1"/>
</dbReference>
<keyword evidence="5" id="KW-0904">Protein phosphatase</keyword>
<evidence type="ECO:0000256" key="11">
    <source>
        <dbReference type="ARBA" id="ARBA00052780"/>
    </source>
</evidence>
<keyword evidence="12" id="KW-1133">Transmembrane helix</keyword>
<dbReference type="GO" id="GO:0008654">
    <property type="term" value="P:phospholipid biosynthetic process"/>
    <property type="evidence" value="ECO:0007669"/>
    <property type="project" value="UniProtKB-KW"/>
</dbReference>